<organism evidence="7 8">
    <name type="scientific">Aureococcus anophagefferens</name>
    <name type="common">Harmful bloom alga</name>
    <dbReference type="NCBI Taxonomy" id="44056"/>
    <lineage>
        <taxon>Eukaryota</taxon>
        <taxon>Sar</taxon>
        <taxon>Stramenopiles</taxon>
        <taxon>Ochrophyta</taxon>
        <taxon>Pelagophyceae</taxon>
        <taxon>Pelagomonadales</taxon>
        <taxon>Pelagomonadaceae</taxon>
        <taxon>Aureococcus</taxon>
    </lineage>
</organism>
<dbReference type="PANTHER" id="PTHR31559">
    <property type="entry name" value="PYRIDOXAL 5'-PHOSPHATE SYNTHASE SUBUNIT SNO"/>
    <property type="match status" value="1"/>
</dbReference>
<comment type="catalytic activity">
    <reaction evidence="6">
        <text>L-glutamine + H2O = L-glutamate + NH4(+)</text>
        <dbReference type="Rhea" id="RHEA:15889"/>
        <dbReference type="ChEBI" id="CHEBI:15377"/>
        <dbReference type="ChEBI" id="CHEBI:28938"/>
        <dbReference type="ChEBI" id="CHEBI:29985"/>
        <dbReference type="ChEBI" id="CHEBI:58359"/>
        <dbReference type="EC" id="3.5.1.2"/>
    </reaction>
</comment>
<accession>A0ABR1FSC3</accession>
<gene>
    <name evidence="7" type="primary">SNO1</name>
    <name evidence="7" type="ORF">SO694_00096058</name>
</gene>
<evidence type="ECO:0000256" key="5">
    <source>
        <dbReference type="ARBA" id="ARBA00023239"/>
    </source>
</evidence>
<reference evidence="7 8" key="1">
    <citation type="submission" date="2024-03" db="EMBL/GenBank/DDBJ databases">
        <title>Aureococcus anophagefferens CCMP1851 and Kratosvirus quantuckense: Draft genome of a second virus-susceptible host strain in the model system.</title>
        <authorList>
            <person name="Chase E."/>
            <person name="Truchon A.R."/>
            <person name="Schepens W."/>
            <person name="Wilhelm S.W."/>
        </authorList>
    </citation>
    <scope>NUCLEOTIDE SEQUENCE [LARGE SCALE GENOMIC DNA]</scope>
    <source>
        <strain evidence="7 8">CCMP1851</strain>
    </source>
</reference>
<comment type="similarity">
    <text evidence="1">Belongs to the glutaminase PdxT/SNO family.</text>
</comment>
<dbReference type="PROSITE" id="PS51130">
    <property type="entry name" value="PDXT_SNO_2"/>
    <property type="match status" value="1"/>
</dbReference>
<dbReference type="InterPro" id="IPR029062">
    <property type="entry name" value="Class_I_gatase-like"/>
</dbReference>
<dbReference type="InterPro" id="IPR021196">
    <property type="entry name" value="PdxT/SNO_CS"/>
</dbReference>
<evidence type="ECO:0000313" key="8">
    <source>
        <dbReference type="Proteomes" id="UP001363151"/>
    </source>
</evidence>
<evidence type="ECO:0000256" key="2">
    <source>
        <dbReference type="ARBA" id="ARBA00012918"/>
    </source>
</evidence>
<evidence type="ECO:0000256" key="3">
    <source>
        <dbReference type="ARBA" id="ARBA00022801"/>
    </source>
</evidence>
<evidence type="ECO:0000256" key="6">
    <source>
        <dbReference type="ARBA" id="ARBA00049534"/>
    </source>
</evidence>
<dbReference type="PROSITE" id="PS51273">
    <property type="entry name" value="GATASE_TYPE_1"/>
    <property type="match status" value="1"/>
</dbReference>
<dbReference type="SUPFAM" id="SSF52317">
    <property type="entry name" value="Class I glutamine amidotransferase-like"/>
    <property type="match status" value="1"/>
</dbReference>
<name>A0ABR1FSC3_AURAN</name>
<dbReference type="InterPro" id="IPR002161">
    <property type="entry name" value="PdxT/SNO"/>
</dbReference>
<dbReference type="NCBIfam" id="TIGR03800">
    <property type="entry name" value="PLP_synth_Pdx2"/>
    <property type="match status" value="1"/>
</dbReference>
<keyword evidence="5" id="KW-0456">Lyase</keyword>
<dbReference type="EC" id="3.5.1.2" evidence="2"/>
<sequence length="248" mass="25432">MADDDGPLVGVLAIQGSVEEHVAVLAGLGARTREIRTPDGVAGIDGLVLPGGESTAMGIMTEGDGLWETIRAAVDGGLPVYGTCAGLVLLADRAIGQRDGGQPLIGGLDCDCCRNYFGAQVSSFEVPLAATGGASAEDAALVAKDYPAVFIRAPAILKVGKKCEALASVTVAPHASAAPAVKAFDGPAKPPKKKAKKQAAAEAAIPEREVVVAARQGNILVTAFHPELTDDTRWHDLFLAMVKKRTSG</sequence>
<keyword evidence="8" id="KW-1185">Reference proteome</keyword>
<dbReference type="HAMAP" id="MF_01615">
    <property type="entry name" value="PdxT"/>
    <property type="match status" value="1"/>
</dbReference>
<dbReference type="PANTHER" id="PTHR31559:SF0">
    <property type="entry name" value="PYRIDOXAL 5'-PHOSPHATE SYNTHASE SUBUNIT SNO1-RELATED"/>
    <property type="match status" value="1"/>
</dbReference>
<keyword evidence="3" id="KW-0378">Hydrolase</keyword>
<dbReference type="CDD" id="cd01749">
    <property type="entry name" value="GATase1_PB"/>
    <property type="match status" value="1"/>
</dbReference>
<dbReference type="Proteomes" id="UP001363151">
    <property type="component" value="Unassembled WGS sequence"/>
</dbReference>
<protein>
    <recommendedName>
        <fullName evidence="2">glutaminase</fullName>
        <ecNumber evidence="2">3.5.1.2</ecNumber>
    </recommendedName>
</protein>
<evidence type="ECO:0000256" key="1">
    <source>
        <dbReference type="ARBA" id="ARBA00008345"/>
    </source>
</evidence>
<keyword evidence="4" id="KW-0315">Glutamine amidotransferase</keyword>
<dbReference type="Gene3D" id="3.40.50.880">
    <property type="match status" value="1"/>
</dbReference>
<comment type="caution">
    <text evidence="7">The sequence shown here is derived from an EMBL/GenBank/DDBJ whole genome shotgun (WGS) entry which is preliminary data.</text>
</comment>
<dbReference type="PROSITE" id="PS01236">
    <property type="entry name" value="PDXT_SNO_1"/>
    <property type="match status" value="1"/>
</dbReference>
<dbReference type="Pfam" id="PF01174">
    <property type="entry name" value="SNO"/>
    <property type="match status" value="2"/>
</dbReference>
<evidence type="ECO:0000256" key="4">
    <source>
        <dbReference type="ARBA" id="ARBA00022962"/>
    </source>
</evidence>
<dbReference type="EMBL" id="JBBJCI010000252">
    <property type="protein sequence ID" value="KAK7237355.1"/>
    <property type="molecule type" value="Genomic_DNA"/>
</dbReference>
<proteinExistence type="inferred from homology"/>
<dbReference type="PIRSF" id="PIRSF005639">
    <property type="entry name" value="Glut_amidoT_SNO"/>
    <property type="match status" value="1"/>
</dbReference>
<evidence type="ECO:0000313" key="7">
    <source>
        <dbReference type="EMBL" id="KAK7237355.1"/>
    </source>
</evidence>